<organism evidence="1 2">
    <name type="scientific">Burkholderia cenocepacia</name>
    <dbReference type="NCBI Taxonomy" id="95486"/>
    <lineage>
        <taxon>Bacteria</taxon>
        <taxon>Pseudomonadati</taxon>
        <taxon>Pseudomonadota</taxon>
        <taxon>Betaproteobacteria</taxon>
        <taxon>Burkholderiales</taxon>
        <taxon>Burkholderiaceae</taxon>
        <taxon>Burkholderia</taxon>
        <taxon>Burkholderia cepacia complex</taxon>
    </lineage>
</organism>
<dbReference type="RefSeq" id="WP_242610634.1">
    <property type="nucleotide sequence ID" value="NZ_CAJPCR010000059.1"/>
</dbReference>
<dbReference type="Proteomes" id="UP000191686">
    <property type="component" value="Unassembled WGS sequence"/>
</dbReference>
<reference evidence="1 2" key="2">
    <citation type="journal article" date="2017" name="Front. Microbiol.">
        <title>Genomics Reveals a Unique Clone of Burkholderia cenocepacia Harboring an Actively Excising Novel Genomic Island.</title>
        <authorList>
            <person name="Patil P.P."/>
            <person name="Mali S."/>
            <person name="Midha S."/>
            <person name="Gautam V."/>
            <person name="Dash L."/>
            <person name="Kumar S."/>
            <person name="Shastri J."/>
            <person name="Singhal L."/>
            <person name="Patil P.B."/>
        </authorList>
    </citation>
    <scope>NUCLEOTIDE SEQUENCE [LARGE SCALE GENOMIC DNA]</scope>
    <source>
        <strain evidence="1 2">BC-19</strain>
    </source>
</reference>
<comment type="caution">
    <text evidence="1">The sequence shown here is derived from an EMBL/GenBank/DDBJ whole genome shotgun (WGS) entry which is preliminary data.</text>
</comment>
<name>A0ABD4UFD6_9BURK</name>
<sequence length="221" mass="24129">MPQQPESHACRICGQQFDRPGKPDTGDCGGDCVRCMADYRDPDALETMRKVEPDNPKWKSATGHWPGPQIALDCDPDLQEVARLTTMMRDVFDRVLSASNIARTRGTCAYGAILLRNSLEQFGKCAAAVRGGDGALREGAIDQAGMWNGHYWVEGKTPGGVGFVADITADQFGWPNAVVLPMDQARERYRAGDDEIVAEAVDDLEAQITAEARLAIRCLDD</sequence>
<protein>
    <submittedName>
        <fullName evidence="1">Uncharacterized protein</fullName>
    </submittedName>
</protein>
<dbReference type="EMBL" id="JYMX02000010">
    <property type="protein sequence ID" value="MCW3712719.1"/>
    <property type="molecule type" value="Genomic_DNA"/>
</dbReference>
<dbReference type="AlphaFoldDB" id="A0ABD4UFD6"/>
<proteinExistence type="predicted"/>
<accession>A0ABD4UFD6</accession>
<reference evidence="1 2" key="1">
    <citation type="journal article" date="2017" name="Front. Microbiol.">
        <title>Genomics reveals a unique clone of Burkholderia cenocepacia harbouring an actively excising novel genomic island.</title>
        <authorList>
            <person name="Patil P."/>
            <person name="Mali S."/>
            <person name="Midha S."/>
            <person name="Gautam V."/>
            <person name="Dash L."/>
            <person name="Kumar S."/>
            <person name="Shastri J."/>
            <person name="Singhal L."/>
            <person name="Patil P.B."/>
        </authorList>
    </citation>
    <scope>NUCLEOTIDE SEQUENCE [LARGE SCALE GENOMIC DNA]</scope>
    <source>
        <strain evidence="1 2">BC-19</strain>
    </source>
</reference>
<evidence type="ECO:0000313" key="1">
    <source>
        <dbReference type="EMBL" id="MCW3712719.1"/>
    </source>
</evidence>
<gene>
    <name evidence="1" type="ORF">UE95_015625</name>
</gene>
<evidence type="ECO:0000313" key="2">
    <source>
        <dbReference type="Proteomes" id="UP000191686"/>
    </source>
</evidence>